<organism evidence="1 2">
    <name type="scientific">Halorussus limi</name>
    <dbReference type="NCBI Taxonomy" id="2938695"/>
    <lineage>
        <taxon>Archaea</taxon>
        <taxon>Methanobacteriati</taxon>
        <taxon>Methanobacteriota</taxon>
        <taxon>Stenosarchaea group</taxon>
        <taxon>Halobacteria</taxon>
        <taxon>Halobacteriales</taxon>
        <taxon>Haladaptataceae</taxon>
        <taxon>Halorussus</taxon>
    </lineage>
</organism>
<proteinExistence type="predicted"/>
<reference evidence="1 2" key="1">
    <citation type="submission" date="2022-04" db="EMBL/GenBank/DDBJ databases">
        <title>Diverse halophilic archaea isolated from saline environments.</title>
        <authorList>
            <person name="Cui H.-L."/>
        </authorList>
    </citation>
    <scope>NUCLEOTIDE SEQUENCE [LARGE SCALE GENOMIC DNA]</scope>
    <source>
        <strain evidence="1 2">XZYJT49</strain>
        <plasmid evidence="1 2">unnamed4</plasmid>
    </source>
</reference>
<protein>
    <submittedName>
        <fullName evidence="1">Uncharacterized protein</fullName>
    </submittedName>
</protein>
<dbReference type="AlphaFoldDB" id="A0A8U0I1T5"/>
<sequence>MTEKHVPQSLNAAQLQEAIDTIVQTFDYPAELSIQYSFIEGTKRTEVEIQTSEAVATYELVYDGERDEAEPELTQID</sequence>
<name>A0A8U0I1T5_9EURY</name>
<gene>
    <name evidence="1" type="ORF">M0R89_23185</name>
</gene>
<keyword evidence="1" id="KW-0614">Plasmid</keyword>
<accession>A0A8U0I1T5</accession>
<dbReference type="RefSeq" id="WP_248653173.1">
    <property type="nucleotide sequence ID" value="NZ_CP096663.1"/>
</dbReference>
<geneLocation type="plasmid" evidence="1 2">
    <name>unnamed4</name>
</geneLocation>
<dbReference type="EMBL" id="CP096663">
    <property type="protein sequence ID" value="UPV77148.1"/>
    <property type="molecule type" value="Genomic_DNA"/>
</dbReference>
<dbReference type="Proteomes" id="UP000830729">
    <property type="component" value="Plasmid unnamed4"/>
</dbReference>
<dbReference type="KEGG" id="halx:M0R89_23185"/>
<dbReference type="GeneID" id="72188170"/>
<evidence type="ECO:0000313" key="1">
    <source>
        <dbReference type="EMBL" id="UPV77148.1"/>
    </source>
</evidence>
<keyword evidence="2" id="KW-1185">Reference proteome</keyword>
<evidence type="ECO:0000313" key="2">
    <source>
        <dbReference type="Proteomes" id="UP000830729"/>
    </source>
</evidence>